<dbReference type="InterPro" id="IPR036397">
    <property type="entry name" value="RNaseH_sf"/>
</dbReference>
<organism evidence="2 3">
    <name type="scientific">Rotaria magnacalcarata</name>
    <dbReference type="NCBI Taxonomy" id="392030"/>
    <lineage>
        <taxon>Eukaryota</taxon>
        <taxon>Metazoa</taxon>
        <taxon>Spiralia</taxon>
        <taxon>Gnathifera</taxon>
        <taxon>Rotifera</taxon>
        <taxon>Eurotatoria</taxon>
        <taxon>Bdelloidea</taxon>
        <taxon>Philodinida</taxon>
        <taxon>Philodinidae</taxon>
        <taxon>Rotaria</taxon>
    </lineage>
</organism>
<dbReference type="InterPro" id="IPR012337">
    <property type="entry name" value="RNaseH-like_sf"/>
</dbReference>
<feature type="domain" description="RNase H type-1" evidence="1">
    <location>
        <begin position="219"/>
        <end position="355"/>
    </location>
</feature>
<evidence type="ECO:0000259" key="1">
    <source>
        <dbReference type="PROSITE" id="PS50879"/>
    </source>
</evidence>
<reference evidence="2" key="1">
    <citation type="submission" date="2021-02" db="EMBL/GenBank/DDBJ databases">
        <authorList>
            <person name="Nowell W R."/>
        </authorList>
    </citation>
    <scope>NUCLEOTIDE SEQUENCE</scope>
</reference>
<dbReference type="Gene3D" id="3.30.420.10">
    <property type="entry name" value="Ribonuclease H-like superfamily/Ribonuclease H"/>
    <property type="match status" value="1"/>
</dbReference>
<evidence type="ECO:0000313" key="2">
    <source>
        <dbReference type="EMBL" id="CAF2078564.1"/>
    </source>
</evidence>
<dbReference type="GO" id="GO:0003676">
    <property type="term" value="F:nucleic acid binding"/>
    <property type="evidence" value="ECO:0007669"/>
    <property type="project" value="InterPro"/>
</dbReference>
<dbReference type="PROSITE" id="PS50879">
    <property type="entry name" value="RNASE_H_1"/>
    <property type="match status" value="1"/>
</dbReference>
<dbReference type="InterPro" id="IPR002156">
    <property type="entry name" value="RNaseH_domain"/>
</dbReference>
<sequence length="405" mass="46129">MTLDSPRLTWGKHIKKLKTDCLSRLQTLKAVSGTSWGADRKTLKIFYNSFVLSKLNYGSILYESASKVLLKSLEVVHNLGLRIITGNRKTTPVDALLGETGMLPLKIKRQKLTMDYFYNIQHYAHNFSININLERHLYRDHNGYSATVCIPFIGRAVCIARKFGLDIGKTCPDQTMSPAPPWSRIYTNIHLNYNVQNITNSKISPFIAFDIRELILVRFPNYIEIYTDGSKTSDYVGAAIYIPSRSITVNWQLNAQHSIVAAELFAIKQAMQWIWEGYSSYEESSQFVILSDSLSSLMIIQKLSLTTYRQLVTTIHSLMLKLNSKGIIVALQHVPAHCGVRGNEIVDAAAKMAYRNDKSALLPIELADQKFHSKQATREQFQEYWEIQRHGIYLGTIKDSVDNWP</sequence>
<feature type="non-terminal residue" evidence="2">
    <location>
        <position position="405"/>
    </location>
</feature>
<dbReference type="CDD" id="cd09276">
    <property type="entry name" value="Rnase_HI_RT_non_LTR"/>
    <property type="match status" value="1"/>
</dbReference>
<dbReference type="EMBL" id="CAJNRF010006111">
    <property type="protein sequence ID" value="CAF2078564.1"/>
    <property type="molecule type" value="Genomic_DNA"/>
</dbReference>
<name>A0A816S2F3_9BILA</name>
<dbReference type="AlphaFoldDB" id="A0A816S2F3"/>
<dbReference type="SUPFAM" id="SSF53098">
    <property type="entry name" value="Ribonuclease H-like"/>
    <property type="match status" value="1"/>
</dbReference>
<dbReference type="Proteomes" id="UP000663856">
    <property type="component" value="Unassembled WGS sequence"/>
</dbReference>
<accession>A0A816S2F3</accession>
<gene>
    <name evidence="2" type="ORF">WKI299_LOCUS15659</name>
</gene>
<evidence type="ECO:0000313" key="3">
    <source>
        <dbReference type="Proteomes" id="UP000663856"/>
    </source>
</evidence>
<dbReference type="Pfam" id="PF00075">
    <property type="entry name" value="RNase_H"/>
    <property type="match status" value="1"/>
</dbReference>
<proteinExistence type="predicted"/>
<comment type="caution">
    <text evidence="2">The sequence shown here is derived from an EMBL/GenBank/DDBJ whole genome shotgun (WGS) entry which is preliminary data.</text>
</comment>
<dbReference type="GO" id="GO:0004523">
    <property type="term" value="F:RNA-DNA hybrid ribonuclease activity"/>
    <property type="evidence" value="ECO:0007669"/>
    <property type="project" value="InterPro"/>
</dbReference>
<protein>
    <recommendedName>
        <fullName evidence="1">RNase H type-1 domain-containing protein</fullName>
    </recommendedName>
</protein>